<dbReference type="PANTHER" id="PTHR42939:SF3">
    <property type="entry name" value="ABC TRANSPORTER ATP-BINDING COMPONENT"/>
    <property type="match status" value="1"/>
</dbReference>
<dbReference type="SUPFAM" id="SSF52540">
    <property type="entry name" value="P-loop containing nucleoside triphosphate hydrolases"/>
    <property type="match status" value="1"/>
</dbReference>
<dbReference type="GO" id="GO:0005524">
    <property type="term" value="F:ATP binding"/>
    <property type="evidence" value="ECO:0007669"/>
    <property type="project" value="UniProtKB-KW"/>
</dbReference>
<dbReference type="Pfam" id="PF00005">
    <property type="entry name" value="ABC_tran"/>
    <property type="match status" value="1"/>
</dbReference>
<dbReference type="Proteomes" id="UP000683246">
    <property type="component" value="Chromosome"/>
</dbReference>
<evidence type="ECO:0000313" key="5">
    <source>
        <dbReference type="EMBL" id="QUI23732.1"/>
    </source>
</evidence>
<sequence length="283" mass="32405">MENIIEVRQVSKSYTDFKLDQIDLDVKKGFITGFIGPNGAGKTTTIKLLMNLIKKDAGEITIFGSDNVSHDKAIKQRIGFVYDECCFFDHLSIEKNARLIAPFYQDWDQQLFNDYLKRFHLSPKKKLKNLSKGMKTKFSLATALSHHAELLIMDEPTAGLDPIFRRELLDILYELLEDEKKSIFFSTHITSDLDKIADYITFINNGKIIFSSSMNTIQESYKLVKGTKEILETMDTSLFISYQRNNFGFQGLTNKLSEVVASAPNVLIEPANLEDIMFYHARQ</sequence>
<dbReference type="InterPro" id="IPR003593">
    <property type="entry name" value="AAA+_ATPase"/>
</dbReference>
<name>A0A8J8MKW2_9FIRM</name>
<dbReference type="PANTHER" id="PTHR42939">
    <property type="entry name" value="ABC TRANSPORTER ATP-BINDING PROTEIN ALBC-RELATED"/>
    <property type="match status" value="1"/>
</dbReference>
<dbReference type="Gene3D" id="3.40.50.300">
    <property type="entry name" value="P-loop containing nucleotide triphosphate hydrolases"/>
    <property type="match status" value="1"/>
</dbReference>
<evidence type="ECO:0000256" key="2">
    <source>
        <dbReference type="ARBA" id="ARBA00022741"/>
    </source>
</evidence>
<dbReference type="RefSeq" id="WP_212694418.1">
    <property type="nucleotide sequence ID" value="NZ_CP058649.1"/>
</dbReference>
<dbReference type="GO" id="GO:0016887">
    <property type="term" value="F:ATP hydrolysis activity"/>
    <property type="evidence" value="ECO:0007669"/>
    <property type="project" value="InterPro"/>
</dbReference>
<evidence type="ECO:0000313" key="6">
    <source>
        <dbReference type="Proteomes" id="UP000683246"/>
    </source>
</evidence>
<dbReference type="InterPro" id="IPR051782">
    <property type="entry name" value="ABC_Transporter_VariousFunc"/>
</dbReference>
<keyword evidence="3 5" id="KW-0067">ATP-binding</keyword>
<dbReference type="AlphaFoldDB" id="A0A8J8MKW2"/>
<keyword evidence="6" id="KW-1185">Reference proteome</keyword>
<proteinExistence type="predicted"/>
<dbReference type="PROSITE" id="PS00211">
    <property type="entry name" value="ABC_TRANSPORTER_1"/>
    <property type="match status" value="1"/>
</dbReference>
<dbReference type="InterPro" id="IPR027417">
    <property type="entry name" value="P-loop_NTPase"/>
</dbReference>
<evidence type="ECO:0000256" key="3">
    <source>
        <dbReference type="ARBA" id="ARBA00022840"/>
    </source>
</evidence>
<protein>
    <submittedName>
        <fullName evidence="5">ABC transporter ATP-binding protein</fullName>
    </submittedName>
</protein>
<dbReference type="PROSITE" id="PS50893">
    <property type="entry name" value="ABC_TRANSPORTER_2"/>
    <property type="match status" value="1"/>
</dbReference>
<keyword evidence="1" id="KW-0813">Transport</keyword>
<dbReference type="InterPro" id="IPR003439">
    <property type="entry name" value="ABC_transporter-like_ATP-bd"/>
</dbReference>
<dbReference type="InterPro" id="IPR017871">
    <property type="entry name" value="ABC_transporter-like_CS"/>
</dbReference>
<reference evidence="5" key="1">
    <citation type="submission" date="2020-07" db="EMBL/GenBank/DDBJ databases">
        <title>Vallitalea pronyensis genome.</title>
        <authorList>
            <person name="Postec A."/>
        </authorList>
    </citation>
    <scope>NUCLEOTIDE SEQUENCE</scope>
    <source>
        <strain evidence="5">FatNI3</strain>
    </source>
</reference>
<accession>A0A8J8MKW2</accession>
<dbReference type="EMBL" id="CP058649">
    <property type="protein sequence ID" value="QUI23732.1"/>
    <property type="molecule type" value="Genomic_DNA"/>
</dbReference>
<dbReference type="KEGG" id="vpy:HZI73_16165"/>
<evidence type="ECO:0000259" key="4">
    <source>
        <dbReference type="PROSITE" id="PS50893"/>
    </source>
</evidence>
<evidence type="ECO:0000256" key="1">
    <source>
        <dbReference type="ARBA" id="ARBA00022448"/>
    </source>
</evidence>
<gene>
    <name evidence="5" type="ORF">HZI73_16165</name>
</gene>
<dbReference type="SMART" id="SM00382">
    <property type="entry name" value="AAA"/>
    <property type="match status" value="1"/>
</dbReference>
<organism evidence="5 6">
    <name type="scientific">Vallitalea pronyensis</name>
    <dbReference type="NCBI Taxonomy" id="1348613"/>
    <lineage>
        <taxon>Bacteria</taxon>
        <taxon>Bacillati</taxon>
        <taxon>Bacillota</taxon>
        <taxon>Clostridia</taxon>
        <taxon>Lachnospirales</taxon>
        <taxon>Vallitaleaceae</taxon>
        <taxon>Vallitalea</taxon>
    </lineage>
</organism>
<feature type="domain" description="ABC transporter" evidence="4">
    <location>
        <begin position="5"/>
        <end position="230"/>
    </location>
</feature>
<dbReference type="CDD" id="cd03230">
    <property type="entry name" value="ABC_DR_subfamily_A"/>
    <property type="match status" value="1"/>
</dbReference>
<keyword evidence="2" id="KW-0547">Nucleotide-binding</keyword>